<dbReference type="Pfam" id="PF19480">
    <property type="entry name" value="DUF6016"/>
    <property type="match status" value="1"/>
</dbReference>
<sequence>MTKLISIDDLHALSQEAQAAPRRRMNRNLHVALADPVQRLFNAFEPGTYVRPHRHAHGDRWELFLVVSGKAAVLTFDDGGKVAERFELDAAGPLRLVEIAAGAWHTVASLAPGTVLFEVKPGPYAPPAEKEVADWAPAEGAPRAAALERWLRGARPGDTGPA</sequence>
<dbReference type="InterPro" id="IPR027565">
    <property type="entry name" value="Cupin_WbuC"/>
</dbReference>
<dbReference type="AlphaFoldDB" id="A0A1F6TQC8"/>
<protein>
    <recommendedName>
        <fullName evidence="1">Cupin fold metalloprotein WbuC cupin domain-containing protein</fullName>
    </recommendedName>
</protein>
<evidence type="ECO:0000313" key="3">
    <source>
        <dbReference type="Proteomes" id="UP000178885"/>
    </source>
</evidence>
<dbReference type="NCBIfam" id="TIGR04366">
    <property type="entry name" value="cupin_WbuC"/>
    <property type="match status" value="1"/>
</dbReference>
<gene>
    <name evidence="2" type="ORF">A2151_09335</name>
</gene>
<evidence type="ECO:0000313" key="2">
    <source>
        <dbReference type="EMBL" id="OGI47341.1"/>
    </source>
</evidence>
<reference evidence="2 3" key="1">
    <citation type="journal article" date="2016" name="Nat. Commun.">
        <title>Thousands of microbial genomes shed light on interconnected biogeochemical processes in an aquifer system.</title>
        <authorList>
            <person name="Anantharaman K."/>
            <person name="Brown C.T."/>
            <person name="Hug L.A."/>
            <person name="Sharon I."/>
            <person name="Castelle C.J."/>
            <person name="Probst A.J."/>
            <person name="Thomas B.C."/>
            <person name="Singh A."/>
            <person name="Wilkins M.J."/>
            <person name="Karaoz U."/>
            <person name="Brodie E.L."/>
            <person name="Williams K.H."/>
            <person name="Hubbard S.S."/>
            <person name="Banfield J.F."/>
        </authorList>
    </citation>
    <scope>NUCLEOTIDE SEQUENCE [LARGE SCALE GENOMIC DNA]</scope>
</reference>
<accession>A0A1F6TQC8</accession>
<dbReference type="InterPro" id="IPR011051">
    <property type="entry name" value="RmlC_Cupin_sf"/>
</dbReference>
<feature type="domain" description="Cupin fold metalloprotein WbuC cupin" evidence="1">
    <location>
        <begin position="8"/>
        <end position="88"/>
    </location>
</feature>
<evidence type="ECO:0000259" key="1">
    <source>
        <dbReference type="Pfam" id="PF19480"/>
    </source>
</evidence>
<comment type="caution">
    <text evidence="2">The sequence shown here is derived from an EMBL/GenBank/DDBJ whole genome shotgun (WGS) entry which is preliminary data.</text>
</comment>
<dbReference type="InterPro" id="IPR014710">
    <property type="entry name" value="RmlC-like_jellyroll"/>
</dbReference>
<dbReference type="SUPFAM" id="SSF51182">
    <property type="entry name" value="RmlC-like cupins"/>
    <property type="match status" value="1"/>
</dbReference>
<dbReference type="Proteomes" id="UP000178885">
    <property type="component" value="Unassembled WGS sequence"/>
</dbReference>
<dbReference type="EMBL" id="MFSU01000058">
    <property type="protein sequence ID" value="OGI47341.1"/>
    <property type="molecule type" value="Genomic_DNA"/>
</dbReference>
<dbReference type="CDD" id="cd07005">
    <property type="entry name" value="cupin_WbuC-like"/>
    <property type="match status" value="1"/>
</dbReference>
<organism evidence="2 3">
    <name type="scientific">Candidatus Muproteobacteria bacterium RBG_16_65_34</name>
    <dbReference type="NCBI Taxonomy" id="1817760"/>
    <lineage>
        <taxon>Bacteria</taxon>
        <taxon>Pseudomonadati</taxon>
        <taxon>Pseudomonadota</taxon>
        <taxon>Candidatus Muproteobacteria</taxon>
    </lineage>
</organism>
<name>A0A1F6TQC8_9PROT</name>
<dbReference type="STRING" id="1817760.A2151_09335"/>
<proteinExistence type="predicted"/>
<dbReference type="InterPro" id="IPR046058">
    <property type="entry name" value="WbuC_cupin"/>
</dbReference>
<dbReference type="Gene3D" id="2.60.120.10">
    <property type="entry name" value="Jelly Rolls"/>
    <property type="match status" value="1"/>
</dbReference>